<dbReference type="InterPro" id="IPR012551">
    <property type="entry name" value="DUF1707_SHOCT-like"/>
</dbReference>
<proteinExistence type="predicted"/>
<evidence type="ECO:0000259" key="1">
    <source>
        <dbReference type="Pfam" id="PF08044"/>
    </source>
</evidence>
<dbReference type="PANTHER" id="PTHR40763:SF5">
    <property type="entry name" value="MEMBRANE PROTEIN"/>
    <property type="match status" value="1"/>
</dbReference>
<dbReference type="PANTHER" id="PTHR40763">
    <property type="entry name" value="MEMBRANE PROTEIN-RELATED"/>
    <property type="match status" value="1"/>
</dbReference>
<dbReference type="Pfam" id="PF08044">
    <property type="entry name" value="DUF1707"/>
    <property type="match status" value="1"/>
</dbReference>
<sequence length="177" mass="20307">MPEDRPQRITQHERDQTVRRLQEAYASGELSHDELDDRLQQALTATTSSELAPILASLPEIAPDRTVRISAKAGRIQRRGTWQVPKTFEIESEFGKVDLDLSRAIIEHPAIQLELKLRFGKARITVPRNAVVELDDLRCEWKQPVDRPPVDRPTNGVRIRISGEMEFGRLVVRYARH</sequence>
<dbReference type="RefSeq" id="WP_205116942.1">
    <property type="nucleotide sequence ID" value="NZ_JAFBCM010000001.1"/>
</dbReference>
<reference evidence="3" key="1">
    <citation type="journal article" date="2019" name="Int. J. Syst. Evol. Microbiol.">
        <title>The Global Catalogue of Microorganisms (GCM) 10K type strain sequencing project: providing services to taxonomists for standard genome sequencing and annotation.</title>
        <authorList>
            <consortium name="The Broad Institute Genomics Platform"/>
            <consortium name="The Broad Institute Genome Sequencing Center for Infectious Disease"/>
            <person name="Wu L."/>
            <person name="Ma J."/>
        </authorList>
    </citation>
    <scope>NUCLEOTIDE SEQUENCE [LARGE SCALE GENOMIC DNA]</scope>
    <source>
        <strain evidence="3">CGMCC 4.7241</strain>
    </source>
</reference>
<accession>A0ABV7YAI2</accession>
<keyword evidence="3" id="KW-1185">Reference proteome</keyword>
<comment type="caution">
    <text evidence="2">The sequence shown here is derived from an EMBL/GenBank/DDBJ whole genome shotgun (WGS) entry which is preliminary data.</text>
</comment>
<dbReference type="Proteomes" id="UP001595699">
    <property type="component" value="Unassembled WGS sequence"/>
</dbReference>
<name>A0ABV7YAI2_9ACTN</name>
<evidence type="ECO:0000313" key="3">
    <source>
        <dbReference type="Proteomes" id="UP001595699"/>
    </source>
</evidence>
<gene>
    <name evidence="2" type="ORF">ACFOUW_07585</name>
</gene>
<protein>
    <submittedName>
        <fullName evidence="2">DUF1707 domain-containing protein</fullName>
    </submittedName>
</protein>
<evidence type="ECO:0000313" key="2">
    <source>
        <dbReference type="EMBL" id="MFC3760695.1"/>
    </source>
</evidence>
<feature type="domain" description="DUF1707" evidence="1">
    <location>
        <begin position="8"/>
        <end position="59"/>
    </location>
</feature>
<dbReference type="EMBL" id="JBHRZH010000006">
    <property type="protein sequence ID" value="MFC3760695.1"/>
    <property type="molecule type" value="Genomic_DNA"/>
</dbReference>
<organism evidence="2 3">
    <name type="scientific">Tenggerimyces flavus</name>
    <dbReference type="NCBI Taxonomy" id="1708749"/>
    <lineage>
        <taxon>Bacteria</taxon>
        <taxon>Bacillati</taxon>
        <taxon>Actinomycetota</taxon>
        <taxon>Actinomycetes</taxon>
        <taxon>Propionibacteriales</taxon>
        <taxon>Nocardioidaceae</taxon>
        <taxon>Tenggerimyces</taxon>
    </lineage>
</organism>